<sequence length="23" mass="2681">MKLFTKFQADVNNSIKRGLYHGL</sequence>
<gene>
    <name evidence="1" type="ORF">NEZAVI_LOCUS5867</name>
    <name evidence="2" type="ORF">NEZAVI_LOCUS7231</name>
</gene>
<dbReference type="EMBL" id="OV725079">
    <property type="protein sequence ID" value="CAH1397402.1"/>
    <property type="molecule type" value="Genomic_DNA"/>
</dbReference>
<dbReference type="EMBL" id="OV725079">
    <property type="protein sequence ID" value="CAH1395625.1"/>
    <property type="molecule type" value="Genomic_DNA"/>
</dbReference>
<reference evidence="2" key="1">
    <citation type="submission" date="2022-01" db="EMBL/GenBank/DDBJ databases">
        <authorList>
            <person name="King R."/>
        </authorList>
    </citation>
    <scope>NUCLEOTIDE SEQUENCE</scope>
</reference>
<evidence type="ECO:0000313" key="2">
    <source>
        <dbReference type="EMBL" id="CAH1397402.1"/>
    </source>
</evidence>
<protein>
    <submittedName>
        <fullName evidence="2">Uncharacterized protein</fullName>
    </submittedName>
</protein>
<keyword evidence="3" id="KW-1185">Reference proteome</keyword>
<dbReference type="AlphaFoldDB" id="A0A9P0H8J8"/>
<name>A0A9P0H8J8_NEZVI</name>
<dbReference type="Proteomes" id="UP001152798">
    <property type="component" value="Chromosome 3"/>
</dbReference>
<evidence type="ECO:0000313" key="1">
    <source>
        <dbReference type="EMBL" id="CAH1395625.1"/>
    </source>
</evidence>
<accession>A0A9P0H8J8</accession>
<organism evidence="2 3">
    <name type="scientific">Nezara viridula</name>
    <name type="common">Southern green stink bug</name>
    <name type="synonym">Cimex viridulus</name>
    <dbReference type="NCBI Taxonomy" id="85310"/>
    <lineage>
        <taxon>Eukaryota</taxon>
        <taxon>Metazoa</taxon>
        <taxon>Ecdysozoa</taxon>
        <taxon>Arthropoda</taxon>
        <taxon>Hexapoda</taxon>
        <taxon>Insecta</taxon>
        <taxon>Pterygota</taxon>
        <taxon>Neoptera</taxon>
        <taxon>Paraneoptera</taxon>
        <taxon>Hemiptera</taxon>
        <taxon>Heteroptera</taxon>
        <taxon>Panheteroptera</taxon>
        <taxon>Pentatomomorpha</taxon>
        <taxon>Pentatomoidea</taxon>
        <taxon>Pentatomidae</taxon>
        <taxon>Pentatominae</taxon>
        <taxon>Nezara</taxon>
    </lineage>
</organism>
<proteinExistence type="predicted"/>
<evidence type="ECO:0000313" key="3">
    <source>
        <dbReference type="Proteomes" id="UP001152798"/>
    </source>
</evidence>